<reference evidence="4" key="2">
    <citation type="journal article" date="2023" name="Pathogens">
        <title>Pathological Features and Genomic Characterization of an Actinobacillus equuli subsp. equuli Bearing Unique Virulence-Associated Genes from an Adult Horse with Pleuropneumonia.</title>
        <authorList>
            <person name="Kamali M."/>
            <person name="Carossino M."/>
            <person name="Del Piero F."/>
            <person name="Peak L."/>
            <person name="Mitchell M.S."/>
            <person name="Willette J."/>
            <person name="Baker R."/>
            <person name="Li F."/>
            <person name="Kenez A."/>
            <person name="Balasuriya U.B.R."/>
            <person name="Go Y.Y."/>
        </authorList>
    </citation>
    <scope>NUCLEOTIDE SEQUENCE</scope>
    <source>
        <strain evidence="4">4524</strain>
    </source>
</reference>
<sequence>MKILITGGTGFIGQRLVEALLAQGHSLTLVTRQSNPKVTFKQAVEFCLNLASLESLDGFDAVINLAGEPIFNRAWTSAQKQLLSESRLQITSLLVKLIQASRTPPHTFISGSATGYYGNVYSDSLIDESAASGTNFSAELCQQWEAIALKAESPKTRVCLIRTGMVLAPQGGALLKMLPLYRLNLAGKLGFGQQHWAWIALEDHIQAVLFLLKNANCRGAFNLVAPHPVTNAEFNSRLAAYLKRCAWFAVPAFILKLVLGERSQLLLDNQPLTPAKLLANSFRFRQPDLDFKQIFEQ</sequence>
<dbReference type="InterPro" id="IPR036291">
    <property type="entry name" value="NAD(P)-bd_dom_sf"/>
</dbReference>
<dbReference type="PANTHER" id="PTHR11092">
    <property type="entry name" value="SUGAR NUCLEOTIDE EPIMERASE RELATED"/>
    <property type="match status" value="1"/>
</dbReference>
<gene>
    <name evidence="4" type="ORF">OQ257_02820</name>
</gene>
<feature type="domain" description="DUF1731" evidence="3">
    <location>
        <begin position="250"/>
        <end position="290"/>
    </location>
</feature>
<dbReference type="Pfam" id="PF01370">
    <property type="entry name" value="Epimerase"/>
    <property type="match status" value="1"/>
</dbReference>
<evidence type="ECO:0000256" key="1">
    <source>
        <dbReference type="ARBA" id="ARBA00009353"/>
    </source>
</evidence>
<feature type="domain" description="NAD-dependent epimerase/dehydratase" evidence="2">
    <location>
        <begin position="3"/>
        <end position="222"/>
    </location>
</feature>
<dbReference type="InterPro" id="IPR001509">
    <property type="entry name" value="Epimerase_deHydtase"/>
</dbReference>
<accession>A0A9X4G2I9</accession>
<proteinExistence type="inferred from homology"/>
<dbReference type="SUPFAM" id="SSF51735">
    <property type="entry name" value="NAD(P)-binding Rossmann-fold domains"/>
    <property type="match status" value="1"/>
</dbReference>
<protein>
    <submittedName>
        <fullName evidence="4">TIGR01777 family oxidoreductase</fullName>
    </submittedName>
</protein>
<organism evidence="4 5">
    <name type="scientific">Actinobacillus equuli subsp. equuli</name>
    <dbReference type="NCBI Taxonomy" id="202947"/>
    <lineage>
        <taxon>Bacteria</taxon>
        <taxon>Pseudomonadati</taxon>
        <taxon>Pseudomonadota</taxon>
        <taxon>Gammaproteobacteria</taxon>
        <taxon>Pasteurellales</taxon>
        <taxon>Pasteurellaceae</taxon>
        <taxon>Actinobacillus</taxon>
    </lineage>
</organism>
<keyword evidence="5" id="KW-1185">Reference proteome</keyword>
<dbReference type="NCBIfam" id="TIGR01777">
    <property type="entry name" value="yfcH"/>
    <property type="match status" value="1"/>
</dbReference>
<dbReference type="Gene3D" id="3.40.50.720">
    <property type="entry name" value="NAD(P)-binding Rossmann-like Domain"/>
    <property type="match status" value="1"/>
</dbReference>
<reference evidence="4" key="1">
    <citation type="submission" date="2022-11" db="EMBL/GenBank/DDBJ databases">
        <authorList>
            <person name="Kamali M."/>
            <person name="Peak L."/>
            <person name="Go Y.Y."/>
            <person name="Balasuriya U.B.R."/>
            <person name="Carossino M."/>
        </authorList>
    </citation>
    <scope>NUCLEOTIDE SEQUENCE</scope>
    <source>
        <strain evidence="4">4524</strain>
    </source>
</reference>
<dbReference type="PANTHER" id="PTHR11092:SF0">
    <property type="entry name" value="EPIMERASE FAMILY PROTEIN SDR39U1"/>
    <property type="match status" value="1"/>
</dbReference>
<comment type="similarity">
    <text evidence="1">Belongs to the NAD(P)-dependent epimerase/dehydratase family. SDR39U1 subfamily.</text>
</comment>
<evidence type="ECO:0000259" key="3">
    <source>
        <dbReference type="Pfam" id="PF08338"/>
    </source>
</evidence>
<comment type="caution">
    <text evidence="4">The sequence shown here is derived from an EMBL/GenBank/DDBJ whole genome shotgun (WGS) entry which is preliminary data.</text>
</comment>
<dbReference type="InterPro" id="IPR013549">
    <property type="entry name" value="DUF1731"/>
</dbReference>
<name>A0A9X4G2I9_ACTEU</name>
<dbReference type="Pfam" id="PF08338">
    <property type="entry name" value="DUF1731"/>
    <property type="match status" value="1"/>
</dbReference>
<dbReference type="AlphaFoldDB" id="A0A9X4G2I9"/>
<evidence type="ECO:0000313" key="4">
    <source>
        <dbReference type="EMBL" id="MDE8034103.1"/>
    </source>
</evidence>
<evidence type="ECO:0000313" key="5">
    <source>
        <dbReference type="Proteomes" id="UP001142444"/>
    </source>
</evidence>
<dbReference type="InterPro" id="IPR010099">
    <property type="entry name" value="SDR39U1"/>
</dbReference>
<dbReference type="Proteomes" id="UP001142444">
    <property type="component" value="Unassembled WGS sequence"/>
</dbReference>
<dbReference type="RefSeq" id="WP_275217337.1">
    <property type="nucleotide sequence ID" value="NZ_JAPHVQ010000002.1"/>
</dbReference>
<evidence type="ECO:0000259" key="2">
    <source>
        <dbReference type="Pfam" id="PF01370"/>
    </source>
</evidence>
<dbReference type="EMBL" id="JAPHVQ010000002">
    <property type="protein sequence ID" value="MDE8034103.1"/>
    <property type="molecule type" value="Genomic_DNA"/>
</dbReference>